<dbReference type="EMBL" id="BPQH01000006">
    <property type="protein sequence ID" value="GJD49507.1"/>
    <property type="molecule type" value="Genomic_DNA"/>
</dbReference>
<evidence type="ECO:0000256" key="1">
    <source>
        <dbReference type="SAM" id="Phobius"/>
    </source>
</evidence>
<sequence length="422" mass="43542">MAGGAERHGILRRAAVGLMVGGIAAALGGAGIAALAPAYGALSRSLEEALHPDGDGPETRVALGPRGHDVRLSGELTAGAAARLARLLDAHPGIVRLHLTSEGGLVEEGVAVGDLVAARGLVTYVPDYCVSACTLAFVRGRERLMMEDGRIGFHAPYEPGAFGEMFAVDASAERGRYLAAGIAADFVDEALATPSRALWTPGAARLRAAGVITGTVGPDRLPDSTLDDDPTSGGARGAVLRAVGLLGALEGAAPWVIDDIAARYLDSYRREASEADGLDLIRTASARAMLAALAEAEDDTVAEFGRFLAAALAAGGEEDEEECVAVGRDGDLLRAVAILERRDSDAPGKARALLERARPGHAAAPDARPRRIARAGRERDCAGLRRGLADALGRPDAAARLRARFLGGARPARAREASAKAD</sequence>
<keyword evidence="1" id="KW-1133">Transmembrane helix</keyword>
<organism evidence="2 3">
    <name type="scientific">Methylobacterium crusticola</name>
    <dbReference type="NCBI Taxonomy" id="1697972"/>
    <lineage>
        <taxon>Bacteria</taxon>
        <taxon>Pseudomonadati</taxon>
        <taxon>Pseudomonadota</taxon>
        <taxon>Alphaproteobacteria</taxon>
        <taxon>Hyphomicrobiales</taxon>
        <taxon>Methylobacteriaceae</taxon>
        <taxon>Methylobacterium</taxon>
    </lineage>
</organism>
<keyword evidence="1" id="KW-0812">Transmembrane</keyword>
<accession>A0ABQ4QY60</accession>
<keyword evidence="1" id="KW-0472">Membrane</keyword>
<feature type="transmembrane region" description="Helical" evidence="1">
    <location>
        <begin position="16"/>
        <end position="39"/>
    </location>
</feature>
<evidence type="ECO:0000313" key="3">
    <source>
        <dbReference type="Proteomes" id="UP001055167"/>
    </source>
</evidence>
<gene>
    <name evidence="2" type="ORF">OPKNFCMD_2238</name>
</gene>
<dbReference type="Gene3D" id="3.90.226.10">
    <property type="entry name" value="2-enoyl-CoA Hydratase, Chain A, domain 1"/>
    <property type="match status" value="1"/>
</dbReference>
<keyword evidence="3" id="KW-1185">Reference proteome</keyword>
<dbReference type="SUPFAM" id="SSF52096">
    <property type="entry name" value="ClpP/crotonase"/>
    <property type="match status" value="1"/>
</dbReference>
<reference evidence="2" key="2">
    <citation type="submission" date="2021-08" db="EMBL/GenBank/DDBJ databases">
        <authorList>
            <person name="Tani A."/>
            <person name="Ola A."/>
            <person name="Ogura Y."/>
            <person name="Katsura K."/>
            <person name="Hayashi T."/>
        </authorList>
    </citation>
    <scope>NUCLEOTIDE SEQUENCE</scope>
    <source>
        <strain evidence="2">KCTC 52305</strain>
    </source>
</reference>
<protein>
    <submittedName>
        <fullName evidence="2">Uncharacterized protein</fullName>
    </submittedName>
</protein>
<evidence type="ECO:0000313" key="2">
    <source>
        <dbReference type="EMBL" id="GJD49507.1"/>
    </source>
</evidence>
<dbReference type="InterPro" id="IPR029045">
    <property type="entry name" value="ClpP/crotonase-like_dom_sf"/>
</dbReference>
<name>A0ABQ4QY60_9HYPH</name>
<reference evidence="2" key="1">
    <citation type="journal article" date="2021" name="Front. Microbiol.">
        <title>Comprehensive Comparative Genomics and Phenotyping of Methylobacterium Species.</title>
        <authorList>
            <person name="Alessa O."/>
            <person name="Ogura Y."/>
            <person name="Fujitani Y."/>
            <person name="Takami H."/>
            <person name="Hayashi T."/>
            <person name="Sahin N."/>
            <person name="Tani A."/>
        </authorList>
    </citation>
    <scope>NUCLEOTIDE SEQUENCE</scope>
    <source>
        <strain evidence="2">KCTC 52305</strain>
    </source>
</reference>
<dbReference type="Proteomes" id="UP001055167">
    <property type="component" value="Unassembled WGS sequence"/>
</dbReference>
<proteinExistence type="predicted"/>
<dbReference type="RefSeq" id="WP_128562518.1">
    <property type="nucleotide sequence ID" value="NZ_BPQH01000006.1"/>
</dbReference>
<comment type="caution">
    <text evidence="2">The sequence shown here is derived from an EMBL/GenBank/DDBJ whole genome shotgun (WGS) entry which is preliminary data.</text>
</comment>